<dbReference type="Proteomes" id="UP000077266">
    <property type="component" value="Unassembled WGS sequence"/>
</dbReference>
<protein>
    <submittedName>
        <fullName evidence="2">Uncharacterized protein</fullName>
    </submittedName>
</protein>
<proteinExistence type="predicted"/>
<dbReference type="InParanoid" id="A0A165CDY3"/>
<name>A0A165CDY3_EXIGL</name>
<feature type="region of interest" description="Disordered" evidence="1">
    <location>
        <begin position="1"/>
        <end position="25"/>
    </location>
</feature>
<evidence type="ECO:0000313" key="2">
    <source>
        <dbReference type="EMBL" id="KZV82296.1"/>
    </source>
</evidence>
<keyword evidence="3" id="KW-1185">Reference proteome</keyword>
<organism evidence="2 3">
    <name type="scientific">Exidia glandulosa HHB12029</name>
    <dbReference type="NCBI Taxonomy" id="1314781"/>
    <lineage>
        <taxon>Eukaryota</taxon>
        <taxon>Fungi</taxon>
        <taxon>Dikarya</taxon>
        <taxon>Basidiomycota</taxon>
        <taxon>Agaricomycotina</taxon>
        <taxon>Agaricomycetes</taxon>
        <taxon>Auriculariales</taxon>
        <taxon>Exidiaceae</taxon>
        <taxon>Exidia</taxon>
    </lineage>
</organism>
<accession>A0A165CDY3</accession>
<evidence type="ECO:0000256" key="1">
    <source>
        <dbReference type="SAM" id="MobiDB-lite"/>
    </source>
</evidence>
<dbReference type="AlphaFoldDB" id="A0A165CDY3"/>
<evidence type="ECO:0000313" key="3">
    <source>
        <dbReference type="Proteomes" id="UP000077266"/>
    </source>
</evidence>
<reference evidence="2 3" key="1">
    <citation type="journal article" date="2016" name="Mol. Biol. Evol.">
        <title>Comparative Genomics of Early-Diverging Mushroom-Forming Fungi Provides Insights into the Origins of Lignocellulose Decay Capabilities.</title>
        <authorList>
            <person name="Nagy L.G."/>
            <person name="Riley R."/>
            <person name="Tritt A."/>
            <person name="Adam C."/>
            <person name="Daum C."/>
            <person name="Floudas D."/>
            <person name="Sun H."/>
            <person name="Yadav J.S."/>
            <person name="Pangilinan J."/>
            <person name="Larsson K.H."/>
            <person name="Matsuura K."/>
            <person name="Barry K."/>
            <person name="Labutti K."/>
            <person name="Kuo R."/>
            <person name="Ohm R.A."/>
            <person name="Bhattacharya S.S."/>
            <person name="Shirouzu T."/>
            <person name="Yoshinaga Y."/>
            <person name="Martin F.M."/>
            <person name="Grigoriev I.V."/>
            <person name="Hibbett D.S."/>
        </authorList>
    </citation>
    <scope>NUCLEOTIDE SEQUENCE [LARGE SCALE GENOMIC DNA]</scope>
    <source>
        <strain evidence="2 3">HHB12029</strain>
    </source>
</reference>
<sequence length="129" mass="14008">MTARTSTSSSMDAQSNSRDNASGASLVRVHPFHVIRGVLRSVIANAASVDIGQIIPTTRCEDSNAHVVQEDGIRKDYQKPQRAVVSTEFESRRVTGRAGTASEEGALQCSVALMRRLPDKRRGEDQIPS</sequence>
<dbReference type="EMBL" id="KV426333">
    <property type="protein sequence ID" value="KZV82296.1"/>
    <property type="molecule type" value="Genomic_DNA"/>
</dbReference>
<feature type="compositionally biased region" description="Polar residues" evidence="1">
    <location>
        <begin position="1"/>
        <end position="23"/>
    </location>
</feature>
<gene>
    <name evidence="2" type="ORF">EXIGLDRAFT_702751</name>
</gene>